<dbReference type="GO" id="GO:0004672">
    <property type="term" value="F:protein kinase activity"/>
    <property type="evidence" value="ECO:0007669"/>
    <property type="project" value="InterPro"/>
</dbReference>
<proteinExistence type="predicted"/>
<dbReference type="SUPFAM" id="SSF56112">
    <property type="entry name" value="Protein kinase-like (PK-like)"/>
    <property type="match status" value="1"/>
</dbReference>
<feature type="domain" description="Protein kinase" evidence="1">
    <location>
        <begin position="214"/>
        <end position="407"/>
    </location>
</feature>
<dbReference type="Proteomes" id="UP001314170">
    <property type="component" value="Unassembled WGS sequence"/>
</dbReference>
<name>A0AAV1QQN5_9ROSI</name>
<accession>A0AAV1QQN5</accession>
<protein>
    <recommendedName>
        <fullName evidence="1">Protein kinase domain-containing protein</fullName>
    </recommendedName>
</protein>
<dbReference type="InterPro" id="IPR000719">
    <property type="entry name" value="Prot_kinase_dom"/>
</dbReference>
<comment type="caution">
    <text evidence="2">The sequence shown here is derived from an EMBL/GenBank/DDBJ whole genome shotgun (WGS) entry which is preliminary data.</text>
</comment>
<evidence type="ECO:0000259" key="1">
    <source>
        <dbReference type="PROSITE" id="PS50011"/>
    </source>
</evidence>
<sequence length="407" mass="46038">MDSHGVYARNDVVVKIYEDDNTLCEVLPGDNVTRLKYDNPILFDLSMISSGVVTDRRNLINQQVVGCYGYVNPNCARQVSSMLGSTVFVSKRIDLSCLVSLKVTFCSLSLYHLLIGNTATGKCERIKVTKLAMQCVKNDPQKCPTMKQVVKYLGNLHAVQLHASNFAIDQALPVLIYNAKQQPDQYSGKGSSGQDHNLLQVFSYEELSMFTKGFDEENFIDDFQFGRVFRGRIEGSPVTVKVWEFQCWYKVEPGHNEGRLMDEIVLLQHAKLVSHPNLVKLIGYCYEGENLGVIYDLNPLDTVYNLVAKVRNISASHIMLDQDFNPKLFDFGTFSGGILPYRGHEKYPCVHGCNGYMEDLYYEMPGLEEDDVFAYGLVHLNLISKRFCSEVDIITNDMPLDFNPYGN</sequence>
<dbReference type="GO" id="GO:0005524">
    <property type="term" value="F:ATP binding"/>
    <property type="evidence" value="ECO:0007669"/>
    <property type="project" value="InterPro"/>
</dbReference>
<organism evidence="2 3">
    <name type="scientific">Dovyalis caffra</name>
    <dbReference type="NCBI Taxonomy" id="77055"/>
    <lineage>
        <taxon>Eukaryota</taxon>
        <taxon>Viridiplantae</taxon>
        <taxon>Streptophyta</taxon>
        <taxon>Embryophyta</taxon>
        <taxon>Tracheophyta</taxon>
        <taxon>Spermatophyta</taxon>
        <taxon>Magnoliopsida</taxon>
        <taxon>eudicotyledons</taxon>
        <taxon>Gunneridae</taxon>
        <taxon>Pentapetalae</taxon>
        <taxon>rosids</taxon>
        <taxon>fabids</taxon>
        <taxon>Malpighiales</taxon>
        <taxon>Salicaceae</taxon>
        <taxon>Flacourtieae</taxon>
        <taxon>Dovyalis</taxon>
    </lineage>
</organism>
<dbReference type="InterPro" id="IPR050823">
    <property type="entry name" value="Plant_Ser_Thr_Prot_Kinase"/>
</dbReference>
<dbReference type="EMBL" id="CAWUPB010000026">
    <property type="protein sequence ID" value="CAK7322479.1"/>
    <property type="molecule type" value="Genomic_DNA"/>
</dbReference>
<gene>
    <name evidence="2" type="ORF">DCAF_LOCUS89</name>
</gene>
<keyword evidence="3" id="KW-1185">Reference proteome</keyword>
<evidence type="ECO:0000313" key="2">
    <source>
        <dbReference type="EMBL" id="CAK7322479.1"/>
    </source>
</evidence>
<dbReference type="PROSITE" id="PS50011">
    <property type="entry name" value="PROTEIN_KINASE_DOM"/>
    <property type="match status" value="1"/>
</dbReference>
<dbReference type="PANTHER" id="PTHR45621">
    <property type="entry name" value="OS01G0588500 PROTEIN-RELATED"/>
    <property type="match status" value="1"/>
</dbReference>
<reference evidence="2 3" key="1">
    <citation type="submission" date="2024-01" db="EMBL/GenBank/DDBJ databases">
        <authorList>
            <person name="Waweru B."/>
        </authorList>
    </citation>
    <scope>NUCLEOTIDE SEQUENCE [LARGE SCALE GENOMIC DNA]</scope>
</reference>
<dbReference type="InterPro" id="IPR011009">
    <property type="entry name" value="Kinase-like_dom_sf"/>
</dbReference>
<evidence type="ECO:0000313" key="3">
    <source>
        <dbReference type="Proteomes" id="UP001314170"/>
    </source>
</evidence>
<dbReference type="AlphaFoldDB" id="A0AAV1QQN5"/>
<dbReference type="Gene3D" id="3.30.200.20">
    <property type="entry name" value="Phosphorylase Kinase, domain 1"/>
    <property type="match status" value="1"/>
</dbReference>